<evidence type="ECO:0000259" key="22">
    <source>
        <dbReference type="PROSITE" id="PS50868"/>
    </source>
</evidence>
<evidence type="ECO:0000256" key="14">
    <source>
        <dbReference type="ARBA" id="ARBA00023163"/>
    </source>
</evidence>
<dbReference type="CDD" id="cd15508">
    <property type="entry name" value="PHD3_KMT2A_like"/>
    <property type="match status" value="1"/>
</dbReference>
<dbReference type="PROSITE" id="PS51030">
    <property type="entry name" value="NUCLEAR_REC_DBD_2"/>
    <property type="match status" value="1"/>
</dbReference>
<feature type="compositionally biased region" description="Basic and acidic residues" evidence="19">
    <location>
        <begin position="1026"/>
        <end position="1041"/>
    </location>
</feature>
<dbReference type="PANTHER" id="PTHR45838:SF9">
    <property type="entry name" value="LEUKEMIA PROTEIN, MLL, PUTATIVE-RELATED"/>
    <property type="match status" value="1"/>
</dbReference>
<dbReference type="SMART" id="SM00542">
    <property type="entry name" value="FYRC"/>
    <property type="match status" value="1"/>
</dbReference>
<dbReference type="SMART" id="SM00541">
    <property type="entry name" value="FYRN"/>
    <property type="match status" value="1"/>
</dbReference>
<feature type="region of interest" description="Disordered" evidence="19">
    <location>
        <begin position="668"/>
        <end position="938"/>
    </location>
</feature>
<keyword evidence="7" id="KW-0677">Repeat</keyword>
<protein>
    <recommendedName>
        <fullName evidence="17">Histone-lysine N-methyltransferase trithorax</fullName>
        <ecNumber evidence="2">2.1.1.355</ecNumber>
    </recommendedName>
</protein>
<dbReference type="SUPFAM" id="SSF82199">
    <property type="entry name" value="SET domain"/>
    <property type="match status" value="1"/>
</dbReference>
<dbReference type="EMBL" id="GEDV01010259">
    <property type="protein sequence ID" value="JAP78298.1"/>
    <property type="molecule type" value="Transcribed_RNA"/>
</dbReference>
<dbReference type="InterPro" id="IPR019787">
    <property type="entry name" value="Znf_PHD-finger"/>
</dbReference>
<dbReference type="SMART" id="SM00249">
    <property type="entry name" value="PHD"/>
    <property type="match status" value="4"/>
</dbReference>
<evidence type="ECO:0000256" key="12">
    <source>
        <dbReference type="ARBA" id="ARBA00023117"/>
    </source>
</evidence>
<dbReference type="InterPro" id="IPR046341">
    <property type="entry name" value="SET_dom_sf"/>
</dbReference>
<name>A0A131YID3_RHIAP</name>
<feature type="compositionally biased region" description="Polar residues" evidence="19">
    <location>
        <begin position="337"/>
        <end position="346"/>
    </location>
</feature>
<dbReference type="GO" id="GO:0032259">
    <property type="term" value="P:methylation"/>
    <property type="evidence" value="ECO:0007669"/>
    <property type="project" value="UniProtKB-KW"/>
</dbReference>
<keyword evidence="12" id="KW-0103">Bromodomain</keyword>
<comment type="subcellular location">
    <subcellularLocation>
        <location evidence="1">Nucleus</location>
    </subcellularLocation>
</comment>
<dbReference type="CDD" id="cd19170">
    <property type="entry name" value="SET_KMT2A_2B"/>
    <property type="match status" value="1"/>
</dbReference>
<dbReference type="PROSITE" id="PS51543">
    <property type="entry name" value="FYRC"/>
    <property type="match status" value="1"/>
</dbReference>
<dbReference type="Pfam" id="PF00628">
    <property type="entry name" value="PHD"/>
    <property type="match status" value="1"/>
</dbReference>
<feature type="region of interest" description="Disordered" evidence="19">
    <location>
        <begin position="2433"/>
        <end position="2507"/>
    </location>
</feature>
<evidence type="ECO:0000259" key="20">
    <source>
        <dbReference type="PROSITE" id="PS50016"/>
    </source>
</evidence>
<feature type="region of interest" description="Disordered" evidence="19">
    <location>
        <begin position="1466"/>
        <end position="1487"/>
    </location>
</feature>
<evidence type="ECO:0000256" key="19">
    <source>
        <dbReference type="SAM" id="MobiDB-lite"/>
    </source>
</evidence>
<keyword evidence="11" id="KW-0805">Transcription regulation</keyword>
<reference evidence="26" key="1">
    <citation type="journal article" date="2016" name="Ticks Tick Borne Dis.">
        <title>De novo assembly and annotation of the salivary gland transcriptome of Rhipicephalus appendiculatus male and female ticks during blood feeding.</title>
        <authorList>
            <person name="de Castro M.H."/>
            <person name="de Klerk D."/>
            <person name="Pienaar R."/>
            <person name="Latif A.A."/>
            <person name="Rees D.J."/>
            <person name="Mans B.J."/>
        </authorList>
    </citation>
    <scope>NUCLEOTIDE SEQUENCE</scope>
    <source>
        <tissue evidence="26">Salivary glands</tissue>
    </source>
</reference>
<dbReference type="InterPro" id="IPR013083">
    <property type="entry name" value="Znf_RING/FYVE/PHD"/>
</dbReference>
<keyword evidence="3 26" id="KW-0489">Methyltransferase</keyword>
<dbReference type="GO" id="GO:0005700">
    <property type="term" value="C:polytene chromosome"/>
    <property type="evidence" value="ECO:0007669"/>
    <property type="project" value="UniProtKB-ARBA"/>
</dbReference>
<dbReference type="Gene3D" id="3.30.160.360">
    <property type="match status" value="1"/>
</dbReference>
<keyword evidence="14" id="KW-0804">Transcription</keyword>
<keyword evidence="8 18" id="KW-0863">Zinc-finger</keyword>
<feature type="region of interest" description="Disordered" evidence="19">
    <location>
        <begin position="2082"/>
        <end position="2154"/>
    </location>
</feature>
<evidence type="ECO:0000256" key="13">
    <source>
        <dbReference type="ARBA" id="ARBA00023125"/>
    </source>
</evidence>
<feature type="domain" description="PHD-type" evidence="20">
    <location>
        <begin position="1278"/>
        <end position="1329"/>
    </location>
</feature>
<keyword evidence="13" id="KW-0238">DNA-binding</keyword>
<feature type="domain" description="PHD-type" evidence="20">
    <location>
        <begin position="1359"/>
        <end position="1420"/>
    </location>
</feature>
<feature type="region of interest" description="Disordered" evidence="19">
    <location>
        <begin position="1103"/>
        <end position="1158"/>
    </location>
</feature>
<evidence type="ECO:0000259" key="21">
    <source>
        <dbReference type="PROSITE" id="PS50280"/>
    </source>
</evidence>
<feature type="compositionally biased region" description="Basic and acidic residues" evidence="19">
    <location>
        <begin position="786"/>
        <end position="800"/>
    </location>
</feature>
<evidence type="ECO:0000259" key="25">
    <source>
        <dbReference type="PROSITE" id="PS51805"/>
    </source>
</evidence>
<dbReference type="PROSITE" id="PS50868">
    <property type="entry name" value="POST_SET"/>
    <property type="match status" value="1"/>
</dbReference>
<feature type="region of interest" description="Disordered" evidence="19">
    <location>
        <begin position="242"/>
        <end position="290"/>
    </location>
</feature>
<feature type="region of interest" description="Disordered" evidence="19">
    <location>
        <begin position="2526"/>
        <end position="2561"/>
    </location>
</feature>
<dbReference type="Gene3D" id="3.30.40.10">
    <property type="entry name" value="Zinc/RING finger domain, C3HC4 (zinc finger)"/>
    <property type="match status" value="3"/>
</dbReference>
<dbReference type="PROSITE" id="PS50016">
    <property type="entry name" value="ZF_PHD_2"/>
    <property type="match status" value="3"/>
</dbReference>
<sequence length="2879" mass="314756">MARLRFPGCPGQRIGRNGVTFEDNKSRLQCDPSLSAVSNLQRSFNCFYELFGASDEDEEFEGFSPRDVRKALQKLRHFSGDTSELCHKDELVSDVIPIKPADKLTGRSNLPPDPGGGGNQAAERPRDAVPAKQSKLPVPEKLPETHDNRERRRASGRQAAQRLLDRAKRGRNKAPPKKESAESRNGALTTRNGCFQLPAVSARSSRRIIPRKRYLEDSEEDVPQQLHIQKKKGIVAQLPAVPEGAPAEGSDDGTGRVSLQEEGSSGERIAGRTDDSSCHLETDQSAAEGDSAAERMGLFDQPLVVQGKRPWKPSLKVQLRLSEANLGSPFAFKGSRRGSQTTSSADSTRESIKRDMVSRYAEIMATREDGPSAEVPNSPPGTAPLEDKVAAKIARLLKSQWENRLGPGGGGPRRNVVLRKARLRLSQRTLKKLRQPLEESAEESVVSEVTPEVGAEEIAEPPRKQRERRVPPLNGIKRVAEKGSSVTSSESKCSVCQQYKRSAELSIRYGQYACRFCFRFYAAFLRKPKKFVCPKDGNCNLAQPSKCKGCLVHACWNLFDIPAPLKHRMQRHLRPPRGDCRPRRPPRKRRLSEDKTRAENLSEMPKPVLSSPEDSQDTLTSSSDSIKSTHGPRIKHVCRRAAVVLGQKRATFSPAPAGRISLSALSEEDKSRLAVHHSSQEEDSSPEVPERNRRKDDGKKRDDSGGRKRDEGGRRRDHERRGGGSAPGRDDEQHHPPPHERSRRGKDHNYRTDHQRHRDQHQRQRQQSQDEEHQQQPDRQQQQHGQEQKDGSAAGERELPPPEEQGQQEGREGTATSDGENKVGQQEKQGAEEAEEVPSAPEAKKRKSETDETGAGAPMVEQLDQLVRQVKQEDVSDELGPPATQPSRTVSPDITEDKEQPSEAPMEDLASDKSGEGEVPVETSRSGRALRRKTDQHRASGANFGYVRVRKGRCNQCPGCLAEDCGKCVCCRDKKKFGGKNLLKQACLHRRCSNLSLKPWNRPALTEASEAELASEQSQRSPPESCKIEEEAGDKPEAESRTRRKPKRMLPPKPVQRYRPKLDKYKRLLRQKEKAGKKAKTPRSQLAKNKTARKLLAAKCKTEAPCGGDAEESRGTKENGSLASGVTAEQETGSQGSWENSNGSTSTANSSTGGSNSVAAKEARLQAKMYAPLVPKVVDHPLSSRQLSKKSVGHGNQPLVQALLWDEYERSKLLSSGFPLVSAKQFAVQAVCFLCGSAGEEELLFCTVCCEPYHWFCLDTEEVPQPGMDRECWCCPRCQACIVCGHRSSQLLRCNKCQQMYHTDCLGPGYPSKPSRKKKIWVCIKCICCKSCGATSSKNSSWNFDLSLCHECMLLREKGNYCPLCEKCYEDDDYESMMVQCSQCQKWIHARCDGISEELYQVLSLLPETELYLCRLCEPDSPRLWLGTAERVLQERLRCIMNSLIELQKASKDRCQVLEQAVPTPPDLMALPDETQDKDGSFDSTQPTAALPRTELHFVDLIKVQRRLECGEYTTVKEFCEDVLQATTDSRVSVQMVRDLLGKLLEEAFPNLRPSPLPPTPPHEPSALLGTPGSLLLADAVLPPHGDHLYAQCQARPNGSGPPEPQQPGVLRDTAEQGVDSRQCVLCGQPGDDSCNKSGRLLYAGQDNWVHVNCALWSAEVFEQGDGALHRVHSAISRGRYLRCEVCGIVGATVGCCVRGCPANFHFGCAQAAQAVFQADKKVFCSFHQGNVNREVVEGDKFSVCRAVYVDQQDVNSKWQKAWEGTLAQEMTVIAGAMSIECLGYLTEASDLENVLVPVNYRCRRMFWSTQNPRQRVVYVCRTYEVRPPRPPPCEEDWGINVTTAHDDPPPCVSALAQCDISSENCDNTGGGLAMPTSEALTAPPSAPDLDDLDAKILDELARCVQNSDSQMDFAELLENISRSCDPAAASARNSGGGGGSSSSSSSSVAPTASVNSGGSEFAEAATSATPPVVANQSLTVCQDKSVRSVDVAKCEAATASVVDGQDQQPLHRDSVHGAVEDPPASAVPLPEAHVTVQSDGQQLGSSGATSPALKFVAKPVKQQQQSVCGCTCENRTAKAVASKLAMTPSRVRSRPAASPKTILPKVPGSQSQGCQQRSRPAPCQQQPHQHQHQPQHHHHQQHQHQQRATSMVPPALQAQSPCLGIPPVAATQPLVSYSPYAYNFPMINQFPSTINMTSVSCDKFEVYEVPGGTIIIPRQHYRLENCVSTLSMAAAGAQVAYLGSLPLVAAPFMQPAAPPLAFIGGLGGQAAAPVMPLALQSPGVCGQVPLVAGGGLVANAGVVAPGVASAGLMTSVTSQTSVVNTGPTPGSRSSTSKRVPCYANAHRNMLAQKQCAKAAMMRKRMLQSGKQVTKTIVAQSQTFVARERCAKCVVLPVRTAAATTAGVATAGDTLKVAPAATAASPLAAPVVTPASTTSAPSPPVLPAVAQAQRSAPSPEVYPEPDSSTEFLSGPGRVSPVLLPPPQPPFSPSPQESPRGAGDSGSLGAESIFALLQKAAQRILQDGWPTDTDPEPCPPTSSNAVQPDGKEPVHSTVGSLPPAVPLREEVRSSHFDRPYIVYEISSEDGFLHSSPDAHEVWRYLFEKLQDARAGANMQPLTNDDVDGFALMGLTHKAVVYLTEQLRGADNCENYIFKYHKRNSTKLPENPSGCARLEGFKSRGHHDMFKFLASAHRSPPCYDPSSDNGDEVEVLHKSSRRLTSLDLPMAMRFRHLKNTAKEAVGVYRSSIHGRGLYCKRNIDGGEMIIEYAGEVIRAALTDKREKYYESKGIGCYMFRIDDHEVVDATMHGNAARFINHSCEPNCYSKVITVDNKKHIVIFALRSILKGEELTYDYKFPIEDVKIPCSCGSRRCRKFLN</sequence>
<dbReference type="InterPro" id="IPR011011">
    <property type="entry name" value="Znf_FYVE_PHD"/>
</dbReference>
<dbReference type="SMART" id="SM00508">
    <property type="entry name" value="PostSET"/>
    <property type="match status" value="1"/>
</dbReference>
<dbReference type="GO" id="GO:0043565">
    <property type="term" value="F:sequence-specific DNA binding"/>
    <property type="evidence" value="ECO:0007669"/>
    <property type="project" value="InterPro"/>
</dbReference>
<feature type="domain" description="Nuclear receptor" evidence="23">
    <location>
        <begin position="490"/>
        <end position="572"/>
    </location>
</feature>
<feature type="compositionally biased region" description="Low complexity" evidence="19">
    <location>
        <begin position="2109"/>
        <end position="2129"/>
    </location>
</feature>
<evidence type="ECO:0000256" key="4">
    <source>
        <dbReference type="ARBA" id="ARBA00022679"/>
    </source>
</evidence>
<dbReference type="PROSITE" id="PS51542">
    <property type="entry name" value="FYRN"/>
    <property type="match status" value="1"/>
</dbReference>
<dbReference type="Pfam" id="PF00856">
    <property type="entry name" value="SET"/>
    <property type="match status" value="1"/>
</dbReference>
<evidence type="ECO:0000256" key="1">
    <source>
        <dbReference type="ARBA" id="ARBA00004123"/>
    </source>
</evidence>
<dbReference type="FunFam" id="2.170.270.10:FF:000004">
    <property type="entry name" value="Histone-lysine N-methyltransferase"/>
    <property type="match status" value="1"/>
</dbReference>
<feature type="region of interest" description="Disordered" evidence="19">
    <location>
        <begin position="330"/>
        <end position="352"/>
    </location>
</feature>
<feature type="compositionally biased region" description="Low complexity" evidence="19">
    <location>
        <begin position="1141"/>
        <end position="1158"/>
    </location>
</feature>
<dbReference type="GO" id="GO:0003700">
    <property type="term" value="F:DNA-binding transcription factor activity"/>
    <property type="evidence" value="ECO:0007669"/>
    <property type="project" value="InterPro"/>
</dbReference>
<evidence type="ECO:0000256" key="6">
    <source>
        <dbReference type="ARBA" id="ARBA00022723"/>
    </source>
</evidence>
<feature type="compositionally biased region" description="Pro residues" evidence="19">
    <location>
        <begin position="2482"/>
        <end position="2492"/>
    </location>
</feature>
<keyword evidence="6" id="KW-0479">Metal-binding</keyword>
<evidence type="ECO:0000256" key="17">
    <source>
        <dbReference type="ARBA" id="ARBA00071661"/>
    </source>
</evidence>
<feature type="compositionally biased region" description="Basic and acidic residues" evidence="19">
    <location>
        <begin position="591"/>
        <end position="600"/>
    </location>
</feature>
<evidence type="ECO:0000313" key="26">
    <source>
        <dbReference type="EMBL" id="JAP78298.1"/>
    </source>
</evidence>
<dbReference type="PROSITE" id="PS51058">
    <property type="entry name" value="ZF_CXXC"/>
    <property type="match status" value="1"/>
</dbReference>
<dbReference type="InterPro" id="IPR013088">
    <property type="entry name" value="Znf_NHR/GATA"/>
</dbReference>
<feature type="region of interest" description="Disordered" evidence="19">
    <location>
        <begin position="569"/>
        <end position="633"/>
    </location>
</feature>
<dbReference type="Pfam" id="PF13771">
    <property type="entry name" value="zf-HC5HC2H"/>
    <property type="match status" value="1"/>
</dbReference>
<feature type="compositionally biased region" description="Basic residues" evidence="19">
    <location>
        <begin position="754"/>
        <end position="764"/>
    </location>
</feature>
<keyword evidence="15" id="KW-0675">Receptor</keyword>
<keyword evidence="10" id="KW-0156">Chromatin regulator</keyword>
<feature type="region of interest" description="Disordered" evidence="19">
    <location>
        <begin position="1593"/>
        <end position="1614"/>
    </location>
</feature>
<dbReference type="PANTHER" id="PTHR45838">
    <property type="entry name" value="HISTONE-LYSINE-N-METHYLTRANSFERASE 2 KMT2 FAMILY MEMBER"/>
    <property type="match status" value="1"/>
</dbReference>
<feature type="compositionally biased region" description="Basic and acidic residues" evidence="19">
    <location>
        <begin position="460"/>
        <end position="470"/>
    </location>
</feature>
<feature type="domain" description="PHD-type" evidence="25">
    <location>
        <begin position="1621"/>
        <end position="1729"/>
    </location>
</feature>
<evidence type="ECO:0000256" key="8">
    <source>
        <dbReference type="ARBA" id="ARBA00022771"/>
    </source>
</evidence>
<dbReference type="CDD" id="cd15506">
    <property type="entry name" value="PHD1_KMT2A_like"/>
    <property type="match status" value="1"/>
</dbReference>
<evidence type="ECO:0000256" key="7">
    <source>
        <dbReference type="ARBA" id="ARBA00022737"/>
    </source>
</evidence>
<dbReference type="Pfam" id="PF05965">
    <property type="entry name" value="FYRC"/>
    <property type="match status" value="1"/>
</dbReference>
<feature type="compositionally biased region" description="Basic and acidic residues" evidence="19">
    <location>
        <begin position="269"/>
        <end position="282"/>
    </location>
</feature>
<dbReference type="GO" id="GO:0042800">
    <property type="term" value="F:histone H3K4 methyltransferase activity"/>
    <property type="evidence" value="ECO:0007669"/>
    <property type="project" value="UniProtKB-ARBA"/>
</dbReference>
<dbReference type="Pfam" id="PF02008">
    <property type="entry name" value="zf-CXXC"/>
    <property type="match status" value="1"/>
</dbReference>
<evidence type="ECO:0000256" key="3">
    <source>
        <dbReference type="ARBA" id="ARBA00022603"/>
    </source>
</evidence>
<dbReference type="InterPro" id="IPR001965">
    <property type="entry name" value="Znf_PHD"/>
</dbReference>
<proteinExistence type="predicted"/>
<feature type="compositionally biased region" description="Polar residues" evidence="19">
    <location>
        <begin position="1118"/>
        <end position="1140"/>
    </location>
</feature>
<feature type="domain" description="Post-SET" evidence="22">
    <location>
        <begin position="2863"/>
        <end position="2879"/>
    </location>
</feature>
<evidence type="ECO:0000256" key="10">
    <source>
        <dbReference type="ARBA" id="ARBA00022853"/>
    </source>
</evidence>
<accession>A0A131YID3</accession>
<dbReference type="SUPFAM" id="SSF57903">
    <property type="entry name" value="FYVE/PHD zinc finger"/>
    <property type="match status" value="3"/>
</dbReference>
<dbReference type="InterPro" id="IPR003889">
    <property type="entry name" value="FYrich_C"/>
</dbReference>
<keyword evidence="16" id="KW-0539">Nucleus</keyword>
<keyword evidence="4 26" id="KW-0808">Transferase</keyword>
<feature type="domain" description="CXXC-type" evidence="24">
    <location>
        <begin position="947"/>
        <end position="993"/>
    </location>
</feature>
<feature type="compositionally biased region" description="Basic residues" evidence="19">
    <location>
        <begin position="2130"/>
        <end position="2146"/>
    </location>
</feature>
<keyword evidence="5" id="KW-0949">S-adenosyl-L-methionine</keyword>
<dbReference type="Pfam" id="PF05964">
    <property type="entry name" value="FYRN"/>
    <property type="match status" value="1"/>
</dbReference>
<dbReference type="PROSITE" id="PS51805">
    <property type="entry name" value="EPHD"/>
    <property type="match status" value="1"/>
</dbReference>
<evidence type="ECO:0000256" key="9">
    <source>
        <dbReference type="ARBA" id="ARBA00022833"/>
    </source>
</evidence>
<feature type="compositionally biased region" description="Low complexity" evidence="19">
    <location>
        <begin position="1009"/>
        <end position="1021"/>
    </location>
</feature>
<evidence type="ECO:0000256" key="15">
    <source>
        <dbReference type="ARBA" id="ARBA00023170"/>
    </source>
</evidence>
<evidence type="ECO:0000256" key="11">
    <source>
        <dbReference type="ARBA" id="ARBA00023015"/>
    </source>
</evidence>
<dbReference type="InterPro" id="IPR001628">
    <property type="entry name" value="Znf_hrmn_rcpt"/>
</dbReference>
<dbReference type="InterPro" id="IPR034732">
    <property type="entry name" value="EPHD"/>
</dbReference>
<dbReference type="FunFam" id="3.30.40.10:FF:000002">
    <property type="entry name" value="Histone-lysine N-methyltransferase"/>
    <property type="match status" value="1"/>
</dbReference>
<dbReference type="GO" id="GO:0008270">
    <property type="term" value="F:zinc ion binding"/>
    <property type="evidence" value="ECO:0007669"/>
    <property type="project" value="UniProtKB-KW"/>
</dbReference>
<dbReference type="InterPro" id="IPR002857">
    <property type="entry name" value="Znf_CXXC"/>
</dbReference>
<evidence type="ECO:0000256" key="16">
    <source>
        <dbReference type="ARBA" id="ARBA00023242"/>
    </source>
</evidence>
<feature type="compositionally biased region" description="Basic and acidic residues" evidence="19">
    <location>
        <begin position="141"/>
        <end position="150"/>
    </location>
</feature>
<feature type="compositionally biased region" description="Basic and acidic residues" evidence="19">
    <location>
        <begin position="1060"/>
        <end position="1076"/>
    </location>
</feature>
<feature type="region of interest" description="Disordered" evidence="19">
    <location>
        <begin position="1009"/>
        <end position="1091"/>
    </location>
</feature>
<keyword evidence="9" id="KW-0862">Zinc</keyword>
<feature type="compositionally biased region" description="Polar residues" evidence="19">
    <location>
        <begin position="1949"/>
        <end position="1958"/>
    </location>
</feature>
<feature type="region of interest" description="Disordered" evidence="19">
    <location>
        <begin position="1928"/>
        <end position="1958"/>
    </location>
</feature>
<dbReference type="EC" id="2.1.1.355" evidence="2"/>
<feature type="region of interest" description="Disordered" evidence="19">
    <location>
        <begin position="101"/>
        <end position="193"/>
    </location>
</feature>
<feature type="compositionally biased region" description="Low complexity" evidence="19">
    <location>
        <begin position="443"/>
        <end position="453"/>
    </location>
</feature>
<dbReference type="InterPro" id="IPR001214">
    <property type="entry name" value="SET_dom"/>
</dbReference>
<dbReference type="InterPro" id="IPR003616">
    <property type="entry name" value="Post-SET_dom"/>
</dbReference>
<evidence type="ECO:0000256" key="5">
    <source>
        <dbReference type="ARBA" id="ARBA00022691"/>
    </source>
</evidence>
<organism evidence="26">
    <name type="scientific">Rhipicephalus appendiculatus</name>
    <name type="common">Brown ear tick</name>
    <dbReference type="NCBI Taxonomy" id="34631"/>
    <lineage>
        <taxon>Eukaryota</taxon>
        <taxon>Metazoa</taxon>
        <taxon>Ecdysozoa</taxon>
        <taxon>Arthropoda</taxon>
        <taxon>Chelicerata</taxon>
        <taxon>Arachnida</taxon>
        <taxon>Acari</taxon>
        <taxon>Parasitiformes</taxon>
        <taxon>Ixodida</taxon>
        <taxon>Ixodoidea</taxon>
        <taxon>Ixodidae</taxon>
        <taxon>Rhipicephalinae</taxon>
        <taxon>Rhipicephalus</taxon>
        <taxon>Rhipicephalus</taxon>
    </lineage>
</organism>
<dbReference type="Gene3D" id="2.170.270.10">
    <property type="entry name" value="SET domain"/>
    <property type="match status" value="1"/>
</dbReference>
<feature type="compositionally biased region" description="Basic and acidic residues" evidence="19">
    <location>
        <begin position="688"/>
        <end position="740"/>
    </location>
</feature>
<dbReference type="GO" id="GO:0140949">
    <property type="term" value="F:histone H3K9 trimethyltransferase activity"/>
    <property type="evidence" value="ECO:0007669"/>
    <property type="project" value="UniProtKB-EC"/>
</dbReference>
<evidence type="ECO:0000259" key="23">
    <source>
        <dbReference type="PROSITE" id="PS51030"/>
    </source>
</evidence>
<dbReference type="PROSITE" id="PS50280">
    <property type="entry name" value="SET"/>
    <property type="match status" value="1"/>
</dbReference>
<evidence type="ECO:0000256" key="2">
    <source>
        <dbReference type="ARBA" id="ARBA00012183"/>
    </source>
</evidence>
<feature type="domain" description="SET" evidence="21">
    <location>
        <begin position="2741"/>
        <end position="2857"/>
    </location>
</feature>
<feature type="domain" description="PHD-type" evidence="20">
    <location>
        <begin position="1229"/>
        <end position="1281"/>
    </location>
</feature>
<feature type="region of interest" description="Disordered" evidence="19">
    <location>
        <begin position="435"/>
        <end position="483"/>
    </location>
</feature>
<dbReference type="InterPro" id="IPR047219">
    <property type="entry name" value="KMT2A_2B_SET"/>
</dbReference>
<evidence type="ECO:0000259" key="24">
    <source>
        <dbReference type="PROSITE" id="PS51058"/>
    </source>
</evidence>
<dbReference type="InterPro" id="IPR003888">
    <property type="entry name" value="FYrich_N"/>
</dbReference>
<dbReference type="GO" id="GO:0005634">
    <property type="term" value="C:nucleus"/>
    <property type="evidence" value="ECO:0007669"/>
    <property type="project" value="UniProtKB-SubCell"/>
</dbReference>
<dbReference type="Gene3D" id="3.30.50.10">
    <property type="entry name" value="Erythroid Transcription Factor GATA-1, subunit A"/>
    <property type="match status" value="1"/>
</dbReference>
<evidence type="ECO:0000256" key="18">
    <source>
        <dbReference type="PROSITE-ProRule" id="PRU00509"/>
    </source>
</evidence>
<dbReference type="SMART" id="SM00317">
    <property type="entry name" value="SET"/>
    <property type="match status" value="1"/>
</dbReference>